<proteinExistence type="predicted"/>
<accession>A0A3S4ZI82</accession>
<feature type="compositionally biased region" description="Low complexity" evidence="1">
    <location>
        <begin position="70"/>
        <end position="84"/>
    </location>
</feature>
<keyword evidence="4" id="KW-1185">Reference proteome</keyword>
<name>A0A3S4ZI82_9PLAT</name>
<dbReference type="Pfam" id="PF02845">
    <property type="entry name" value="CUE"/>
    <property type="match status" value="1"/>
</dbReference>
<reference evidence="3" key="1">
    <citation type="submission" date="2018-11" db="EMBL/GenBank/DDBJ databases">
        <authorList>
            <consortium name="Pathogen Informatics"/>
        </authorList>
    </citation>
    <scope>NUCLEOTIDE SEQUENCE</scope>
</reference>
<sequence>MHNLLNTPVIYRTSSSGPSSRHSVSRYQTNSGLSGPGWNSHHGARSNQAGSRHSFTDKESINVPTGVTLSSQANRQRQSSARTSVRSEMPLPPVPLTKNYATPEQIAAVKEIFPNIPEIQIQQLLIDQRGDTGKVVEFFLNSTQSA</sequence>
<evidence type="ECO:0000313" key="4">
    <source>
        <dbReference type="Proteomes" id="UP000784294"/>
    </source>
</evidence>
<dbReference type="PROSITE" id="PS51140">
    <property type="entry name" value="CUE"/>
    <property type="match status" value="1"/>
</dbReference>
<comment type="caution">
    <text evidence="3">The sequence shown here is derived from an EMBL/GenBank/DDBJ whole genome shotgun (WGS) entry which is preliminary data.</text>
</comment>
<feature type="compositionally biased region" description="Low complexity" evidence="1">
    <location>
        <begin position="12"/>
        <end position="26"/>
    </location>
</feature>
<dbReference type="CDD" id="cd14279">
    <property type="entry name" value="CUE"/>
    <property type="match status" value="1"/>
</dbReference>
<dbReference type="GO" id="GO:0043130">
    <property type="term" value="F:ubiquitin binding"/>
    <property type="evidence" value="ECO:0007669"/>
    <property type="project" value="InterPro"/>
</dbReference>
<dbReference type="Proteomes" id="UP000784294">
    <property type="component" value="Unassembled WGS sequence"/>
</dbReference>
<gene>
    <name evidence="3" type="ORF">PXEA_LOCUS5548</name>
</gene>
<feature type="region of interest" description="Disordered" evidence="1">
    <location>
        <begin position="1"/>
        <end position="97"/>
    </location>
</feature>
<dbReference type="AlphaFoldDB" id="A0A3S4ZI82"/>
<evidence type="ECO:0000259" key="2">
    <source>
        <dbReference type="PROSITE" id="PS51140"/>
    </source>
</evidence>
<organism evidence="3 4">
    <name type="scientific">Protopolystoma xenopodis</name>
    <dbReference type="NCBI Taxonomy" id="117903"/>
    <lineage>
        <taxon>Eukaryota</taxon>
        <taxon>Metazoa</taxon>
        <taxon>Spiralia</taxon>
        <taxon>Lophotrochozoa</taxon>
        <taxon>Platyhelminthes</taxon>
        <taxon>Monogenea</taxon>
        <taxon>Polyopisthocotylea</taxon>
        <taxon>Polystomatidea</taxon>
        <taxon>Polystomatidae</taxon>
        <taxon>Protopolystoma</taxon>
    </lineage>
</organism>
<dbReference type="EMBL" id="CAAALY010013796">
    <property type="protein sequence ID" value="VEL12108.1"/>
    <property type="molecule type" value="Genomic_DNA"/>
</dbReference>
<dbReference type="InterPro" id="IPR003892">
    <property type="entry name" value="CUE"/>
</dbReference>
<evidence type="ECO:0000256" key="1">
    <source>
        <dbReference type="SAM" id="MobiDB-lite"/>
    </source>
</evidence>
<feature type="domain" description="CUE" evidence="2">
    <location>
        <begin position="101"/>
        <end position="144"/>
    </location>
</feature>
<evidence type="ECO:0000313" key="3">
    <source>
        <dbReference type="EMBL" id="VEL12108.1"/>
    </source>
</evidence>
<protein>
    <recommendedName>
        <fullName evidence="2">CUE domain-containing protein</fullName>
    </recommendedName>
</protein>